<feature type="compositionally biased region" description="Basic and acidic residues" evidence="7">
    <location>
        <begin position="859"/>
        <end position="872"/>
    </location>
</feature>
<accession>A0A5C3N2J2</accession>
<feature type="compositionally biased region" description="Basic and acidic residues" evidence="7">
    <location>
        <begin position="24"/>
        <end position="42"/>
    </location>
</feature>
<feature type="compositionally biased region" description="Basic and acidic residues" evidence="7">
    <location>
        <begin position="363"/>
        <end position="373"/>
    </location>
</feature>
<name>A0A5C3N2J2_9AGAM</name>
<feature type="domain" description="G-patch" evidence="8">
    <location>
        <begin position="282"/>
        <end position="328"/>
    </location>
</feature>
<evidence type="ECO:0000256" key="7">
    <source>
        <dbReference type="SAM" id="MobiDB-lite"/>
    </source>
</evidence>
<reference evidence="9 10" key="1">
    <citation type="journal article" date="2019" name="Nat. Ecol. Evol.">
        <title>Megaphylogeny resolves global patterns of mushroom evolution.</title>
        <authorList>
            <person name="Varga T."/>
            <person name="Krizsan K."/>
            <person name="Foldi C."/>
            <person name="Dima B."/>
            <person name="Sanchez-Garcia M."/>
            <person name="Sanchez-Ramirez S."/>
            <person name="Szollosi G.J."/>
            <person name="Szarkandi J.G."/>
            <person name="Papp V."/>
            <person name="Albert L."/>
            <person name="Andreopoulos W."/>
            <person name="Angelini C."/>
            <person name="Antonin V."/>
            <person name="Barry K.W."/>
            <person name="Bougher N.L."/>
            <person name="Buchanan P."/>
            <person name="Buyck B."/>
            <person name="Bense V."/>
            <person name="Catcheside P."/>
            <person name="Chovatia M."/>
            <person name="Cooper J."/>
            <person name="Damon W."/>
            <person name="Desjardin D."/>
            <person name="Finy P."/>
            <person name="Geml J."/>
            <person name="Haridas S."/>
            <person name="Hughes K."/>
            <person name="Justo A."/>
            <person name="Karasinski D."/>
            <person name="Kautmanova I."/>
            <person name="Kiss B."/>
            <person name="Kocsube S."/>
            <person name="Kotiranta H."/>
            <person name="LaButti K.M."/>
            <person name="Lechner B.E."/>
            <person name="Liimatainen K."/>
            <person name="Lipzen A."/>
            <person name="Lukacs Z."/>
            <person name="Mihaltcheva S."/>
            <person name="Morgado L.N."/>
            <person name="Niskanen T."/>
            <person name="Noordeloos M.E."/>
            <person name="Ohm R.A."/>
            <person name="Ortiz-Santana B."/>
            <person name="Ovrebo C."/>
            <person name="Racz N."/>
            <person name="Riley R."/>
            <person name="Savchenko A."/>
            <person name="Shiryaev A."/>
            <person name="Soop K."/>
            <person name="Spirin V."/>
            <person name="Szebenyi C."/>
            <person name="Tomsovsky M."/>
            <person name="Tulloss R.E."/>
            <person name="Uehling J."/>
            <person name="Grigoriev I.V."/>
            <person name="Vagvolgyi C."/>
            <person name="Papp T."/>
            <person name="Martin F.M."/>
            <person name="Miettinen O."/>
            <person name="Hibbett D.S."/>
            <person name="Nagy L.G."/>
        </authorList>
    </citation>
    <scope>NUCLEOTIDE SEQUENCE [LARGE SCALE GENOMIC DNA]</scope>
    <source>
        <strain evidence="9 10">OMC1185</strain>
    </source>
</reference>
<keyword evidence="10" id="KW-1185">Reference proteome</keyword>
<evidence type="ECO:0000256" key="2">
    <source>
        <dbReference type="ARBA" id="ARBA00010900"/>
    </source>
</evidence>
<keyword evidence="6" id="KW-0539">Nucleus</keyword>
<feature type="region of interest" description="Disordered" evidence="7">
    <location>
        <begin position="1"/>
        <end position="279"/>
    </location>
</feature>
<dbReference type="InterPro" id="IPR045211">
    <property type="entry name" value="TFP11/STIP/Ntr1"/>
</dbReference>
<feature type="compositionally biased region" description="Acidic residues" evidence="7">
    <location>
        <begin position="106"/>
        <end position="133"/>
    </location>
</feature>
<organism evidence="9 10">
    <name type="scientific">Heliocybe sulcata</name>
    <dbReference type="NCBI Taxonomy" id="5364"/>
    <lineage>
        <taxon>Eukaryota</taxon>
        <taxon>Fungi</taxon>
        <taxon>Dikarya</taxon>
        <taxon>Basidiomycota</taxon>
        <taxon>Agaricomycotina</taxon>
        <taxon>Agaricomycetes</taxon>
        <taxon>Gloeophyllales</taxon>
        <taxon>Gloeophyllaceae</taxon>
        <taxon>Heliocybe</taxon>
    </lineage>
</organism>
<evidence type="ECO:0000313" key="9">
    <source>
        <dbReference type="EMBL" id="TFK51844.1"/>
    </source>
</evidence>
<evidence type="ECO:0000256" key="3">
    <source>
        <dbReference type="ARBA" id="ARBA00022664"/>
    </source>
</evidence>
<evidence type="ECO:0000256" key="1">
    <source>
        <dbReference type="ARBA" id="ARBA00004123"/>
    </source>
</evidence>
<dbReference type="OrthoDB" id="4822at2759"/>
<evidence type="ECO:0000256" key="6">
    <source>
        <dbReference type="ARBA" id="ARBA00023242"/>
    </source>
</evidence>
<gene>
    <name evidence="9" type="ORF">OE88DRAFT_1658499</name>
</gene>
<evidence type="ECO:0000313" key="10">
    <source>
        <dbReference type="Proteomes" id="UP000305948"/>
    </source>
</evidence>
<dbReference type="PROSITE" id="PS50174">
    <property type="entry name" value="G_PATCH"/>
    <property type="match status" value="1"/>
</dbReference>
<dbReference type="GO" id="GO:0000390">
    <property type="term" value="P:spliceosomal complex disassembly"/>
    <property type="evidence" value="ECO:0007669"/>
    <property type="project" value="InterPro"/>
</dbReference>
<dbReference type="STRING" id="5364.A0A5C3N2J2"/>
<dbReference type="PANTHER" id="PTHR23329:SF1">
    <property type="entry name" value="TUFTELIN-INTERACTING PROTEIN 11"/>
    <property type="match status" value="1"/>
</dbReference>
<sequence>MPRRKRDFLDDGDSDSSPVSDVDDLNHLPENDPDLREERELFENPYGRKRRRKGGKDDATYGIFAEDSDEDEDTVSKRKGRAKRSDWTKAPAFTKGNQQEASKNTDEDEVMEDAEDVNSSDAEIENNDIPEDTDLSKSMSPHGRLDEEEEDEQPRGGLGSSGGASASMHSGFSRGGIGSTRRVPDEDEMDEDKPRGGLGLGAGMRPSSTAAPSFSKGGIGSSRSALAKSQSPPPSVPSSLPSAFGGSRAQRSFVRDGSNGAGGTRTPAQLTPAERSHFSKLSSTFGARMLEKMGWQAGTGLGATGEGIVTPVESKLRPNRVGIAFKGFKEKTEQSKAEAKRRGEVISDDEDDKKARKGRKQRGAQEDRSEAWKKPKKTKRRVQHKTYEEIIAEAGDETPAPGIGPIIDATGATPREVSSLAEVSMASWTPSTDPTRIPEVRHNLRLISESCKVDLDGLAREARALEERKKWIGNEDARLRKKVSEEAELIERLQQVHLVADDINTQAKHLASTYEASLEAFSPLFEKLLSLFPKEFDKYHLDEIVVAAIAPIFRRMLTQWKPLEDPTAFTPLFRAWRGALKIAATEEKPKNQLDVYGGRSSTLPATPVEKPMTPFESLLWSVWLPKVRSVINNDWDPRQPQQAAKLYEAWSGFLPPFIRDNFFDQLILPKVRKAVADWNPRKDTVSLQSLVFPWLPHIGLRMEEVLGDAKRKLKSSLRSWSPQDGVPDDLLVWKNTYGADEWDAMMLKYIVPKLGALLRDEFKVDPRNQNMEPLNRVLVWADILRPSIFSQILATEFFPKWLDVLHFWLIQPSASFEEVAQWYSFWKSTFPENVQNIPGVRDEFTRGLQLMNTAIELGPEARNRLPRPERRKSGVPTVPAQKSASRQGTPKPRAPRTQEITFRSIVEEYAASHNLLFIPTGKAHETSRMPLFRVSQRADGKGGLLVYILDDAVWAPEPDGEFRAISLESMVARALKDNR</sequence>
<feature type="region of interest" description="Disordered" evidence="7">
    <location>
        <begin position="859"/>
        <end position="897"/>
    </location>
</feature>
<dbReference type="Pfam" id="PF12457">
    <property type="entry name" value="TIP_N"/>
    <property type="match status" value="1"/>
</dbReference>
<feature type="compositionally biased region" description="Basic and acidic residues" evidence="7">
    <location>
        <begin position="331"/>
        <end position="345"/>
    </location>
</feature>
<evidence type="ECO:0000259" key="8">
    <source>
        <dbReference type="PROSITE" id="PS50174"/>
    </source>
</evidence>
<dbReference type="Proteomes" id="UP000305948">
    <property type="component" value="Unassembled WGS sequence"/>
</dbReference>
<dbReference type="Pfam" id="PF01585">
    <property type="entry name" value="G-patch"/>
    <property type="match status" value="1"/>
</dbReference>
<comment type="similarity">
    <text evidence="2">Belongs to the TFP11/STIP family.</text>
</comment>
<keyword evidence="5" id="KW-0508">mRNA splicing</keyword>
<dbReference type="EMBL" id="ML213510">
    <property type="protein sequence ID" value="TFK51844.1"/>
    <property type="molecule type" value="Genomic_DNA"/>
</dbReference>
<dbReference type="SMART" id="SM00443">
    <property type="entry name" value="G_patch"/>
    <property type="match status" value="1"/>
</dbReference>
<dbReference type="InterPro" id="IPR022159">
    <property type="entry name" value="STIP/TFIP11_N"/>
</dbReference>
<proteinExistence type="inferred from homology"/>
<keyword evidence="3" id="KW-0507">mRNA processing</keyword>
<feature type="compositionally biased region" description="Basic residues" evidence="7">
    <location>
        <begin position="374"/>
        <end position="383"/>
    </location>
</feature>
<dbReference type="AlphaFoldDB" id="A0A5C3N2J2"/>
<dbReference type="PANTHER" id="PTHR23329">
    <property type="entry name" value="TUFTELIN-INTERACTING PROTEIN 11-RELATED"/>
    <property type="match status" value="1"/>
</dbReference>
<dbReference type="Pfam" id="PF07842">
    <property type="entry name" value="GCFC"/>
    <property type="match status" value="1"/>
</dbReference>
<dbReference type="InterPro" id="IPR000467">
    <property type="entry name" value="G_patch_dom"/>
</dbReference>
<dbReference type="InterPro" id="IPR022783">
    <property type="entry name" value="GCFC_dom"/>
</dbReference>
<dbReference type="GO" id="GO:0071008">
    <property type="term" value="C:U2-type post-mRNA release spliceosomal complex"/>
    <property type="evidence" value="ECO:0007669"/>
    <property type="project" value="TreeGrafter"/>
</dbReference>
<comment type="subcellular location">
    <subcellularLocation>
        <location evidence="1">Nucleus</location>
    </subcellularLocation>
</comment>
<evidence type="ECO:0000256" key="5">
    <source>
        <dbReference type="ARBA" id="ARBA00023187"/>
    </source>
</evidence>
<dbReference type="GO" id="GO:0003676">
    <property type="term" value="F:nucleic acid binding"/>
    <property type="evidence" value="ECO:0007669"/>
    <property type="project" value="InterPro"/>
</dbReference>
<keyword evidence="4" id="KW-0747">Spliceosome</keyword>
<feature type="region of interest" description="Disordered" evidence="7">
    <location>
        <begin position="331"/>
        <end position="383"/>
    </location>
</feature>
<feature type="compositionally biased region" description="Low complexity" evidence="7">
    <location>
        <begin position="163"/>
        <end position="172"/>
    </location>
</feature>
<protein>
    <submittedName>
        <fullName evidence="9">TFP11-domain-containing protein</fullName>
    </submittedName>
</protein>
<evidence type="ECO:0000256" key="4">
    <source>
        <dbReference type="ARBA" id="ARBA00022728"/>
    </source>
</evidence>